<gene>
    <name evidence="1" type="ORF">O0236_002410</name>
</gene>
<reference evidence="1" key="1">
    <citation type="submission" date="2024-08" db="EMBL/GenBank/DDBJ databases">
        <title>Lentilactobacillus sp. nov., isolated from tree bark.</title>
        <authorList>
            <person name="Phuengjayaem S."/>
            <person name="Tanasupawat S."/>
        </authorList>
    </citation>
    <scope>NUCLEOTIDE SEQUENCE</scope>
    <source>
        <strain evidence="1">SPB1-3</strain>
    </source>
</reference>
<accession>A0ACD5DFL4</accession>
<evidence type="ECO:0000313" key="2">
    <source>
        <dbReference type="Proteomes" id="UP001149860"/>
    </source>
</evidence>
<keyword evidence="2" id="KW-1185">Reference proteome</keyword>
<dbReference type="EMBL" id="CP168151">
    <property type="protein sequence ID" value="XFD40187.1"/>
    <property type="molecule type" value="Genomic_DNA"/>
</dbReference>
<dbReference type="Proteomes" id="UP001149860">
    <property type="component" value="Chromosome"/>
</dbReference>
<name>A0ACD5DFL4_9LACO</name>
<organism evidence="1 2">
    <name type="scientific">Lentilactobacillus terminaliae</name>
    <dbReference type="NCBI Taxonomy" id="3003483"/>
    <lineage>
        <taxon>Bacteria</taxon>
        <taxon>Bacillati</taxon>
        <taxon>Bacillota</taxon>
        <taxon>Bacilli</taxon>
        <taxon>Lactobacillales</taxon>
        <taxon>Lactobacillaceae</taxon>
        <taxon>Lentilactobacillus</taxon>
    </lineage>
</organism>
<evidence type="ECO:0000313" key="1">
    <source>
        <dbReference type="EMBL" id="XFD40187.1"/>
    </source>
</evidence>
<proteinExistence type="predicted"/>
<sequence>MSNSRKGINFTFMIFMLAANLRLAITGLPPLVSTIQSSLKLSNGQMGILTTIPLLCFAGLSILVSKMIDRIGTSMTLKIALLLLAVANILRVYTTWSLFAGTILVGAAISMLNVLMPTLIVEWHPEQSAKLNGIYTSSLSLLSAVAGAIAVPIANSLGWQFTIQLFSIPAIIAFVCWLFVGQNPNQQSNESKRAEFGQQRPKHWKKPEIWMLAGFMGMQSFVFYTLVAWVPSVLTANGISTSTAGILFGVFQLTGVPFAYFVPRAAESRGKLVMVMTLLLAGYLSGIGILTFGGSNVILQIIACAIIGITTSASFSLSLTMISVISDTPQDAGAIGGLVQAIGYLLASVGPTLIGILEGVFNGWTVTMLILMATAVVTVMLGFAMIRSVRHRIS</sequence>
<protein>
    <submittedName>
        <fullName evidence="1">MFS transporter</fullName>
    </submittedName>
</protein>